<gene>
    <name evidence="2" type="ORF">ACRB68_46740</name>
</gene>
<reference evidence="2 3" key="1">
    <citation type="submission" date="2019-10" db="EMBL/GenBank/DDBJ databases">
        <title>Actinomadura rubteroloni sp. nov. and Actinomadura macrotermitis sp. nov., isolated from the gut of fungus growing-termite Macrotermes natalensis.</title>
        <authorList>
            <person name="Benndorf R."/>
            <person name="Martin K."/>
            <person name="Kuefner M."/>
            <person name="De Beer W."/>
            <person name="Kaster A.-K."/>
            <person name="Vollmers J."/>
            <person name="Poulsen M."/>
            <person name="Beemelmanns C."/>
        </authorList>
    </citation>
    <scope>NUCLEOTIDE SEQUENCE [LARGE SCALE GENOMIC DNA]</scope>
    <source>
        <strain evidence="2 3">RB68</strain>
    </source>
</reference>
<dbReference type="EMBL" id="WEGH01000003">
    <property type="protein sequence ID" value="MQY06580.1"/>
    <property type="molecule type" value="Genomic_DNA"/>
</dbReference>
<keyword evidence="1" id="KW-1133">Transmembrane helix</keyword>
<dbReference type="Proteomes" id="UP000487268">
    <property type="component" value="Unassembled WGS sequence"/>
</dbReference>
<evidence type="ECO:0000313" key="3">
    <source>
        <dbReference type="Proteomes" id="UP000487268"/>
    </source>
</evidence>
<keyword evidence="1" id="KW-0472">Membrane</keyword>
<accession>A0A7K0BZH8</accession>
<dbReference type="OrthoDB" id="9813911at2"/>
<proteinExistence type="predicted"/>
<feature type="transmembrane region" description="Helical" evidence="1">
    <location>
        <begin position="20"/>
        <end position="39"/>
    </location>
</feature>
<protein>
    <recommendedName>
        <fullName evidence="4">DUF4260 family protein</fullName>
    </recommendedName>
</protein>
<evidence type="ECO:0000313" key="2">
    <source>
        <dbReference type="EMBL" id="MQY06580.1"/>
    </source>
</evidence>
<comment type="caution">
    <text evidence="2">The sequence shown here is derived from an EMBL/GenBank/DDBJ whole genome shotgun (WGS) entry which is preliminary data.</text>
</comment>
<sequence length="131" mass="14224">MTAERTRDEVPQPVSKSGGWTRKIGWGALALFLAAFTVFESVKYGVPTTAGALVFFVLPDAVRTAGARPPGVLYQAAHRVWIPLVVLVAYSIGPVEWPPLFTAALGWLTRIVVERVLGRGPTGPWTDARPR</sequence>
<evidence type="ECO:0008006" key="4">
    <source>
        <dbReference type="Google" id="ProtNLM"/>
    </source>
</evidence>
<keyword evidence="1" id="KW-0812">Transmembrane</keyword>
<dbReference type="RefSeq" id="WP_153535922.1">
    <property type="nucleotide sequence ID" value="NZ_WEGH01000003.1"/>
</dbReference>
<organism evidence="2 3">
    <name type="scientific">Actinomadura macrotermitis</name>
    <dbReference type="NCBI Taxonomy" id="2585200"/>
    <lineage>
        <taxon>Bacteria</taxon>
        <taxon>Bacillati</taxon>
        <taxon>Actinomycetota</taxon>
        <taxon>Actinomycetes</taxon>
        <taxon>Streptosporangiales</taxon>
        <taxon>Thermomonosporaceae</taxon>
        <taxon>Actinomadura</taxon>
    </lineage>
</organism>
<keyword evidence="3" id="KW-1185">Reference proteome</keyword>
<dbReference type="AlphaFoldDB" id="A0A7K0BZH8"/>
<evidence type="ECO:0000256" key="1">
    <source>
        <dbReference type="SAM" id="Phobius"/>
    </source>
</evidence>
<name>A0A7K0BZH8_9ACTN</name>